<gene>
    <name evidence="2" type="ORF">PanWU01x14_097120</name>
</gene>
<feature type="non-terminal residue" evidence="2">
    <location>
        <position position="1"/>
    </location>
</feature>
<dbReference type="EMBL" id="JXTB01000065">
    <property type="protein sequence ID" value="PON68152.1"/>
    <property type="molecule type" value="Genomic_DNA"/>
</dbReference>
<reference evidence="3" key="1">
    <citation type="submission" date="2016-06" db="EMBL/GenBank/DDBJ databases">
        <title>Parallel loss of symbiosis genes in relatives of nitrogen-fixing non-legume Parasponia.</title>
        <authorList>
            <person name="Van Velzen R."/>
            <person name="Holmer R."/>
            <person name="Bu F."/>
            <person name="Rutten L."/>
            <person name="Van Zeijl A."/>
            <person name="Liu W."/>
            <person name="Santuari L."/>
            <person name="Cao Q."/>
            <person name="Sharma T."/>
            <person name="Shen D."/>
            <person name="Roswanjaya Y."/>
            <person name="Wardhani T."/>
            <person name="Kalhor M.S."/>
            <person name="Jansen J."/>
            <person name="Van den Hoogen J."/>
            <person name="Gungor B."/>
            <person name="Hartog M."/>
            <person name="Hontelez J."/>
            <person name="Verver J."/>
            <person name="Yang W.-C."/>
            <person name="Schijlen E."/>
            <person name="Repin R."/>
            <person name="Schilthuizen M."/>
            <person name="Schranz E."/>
            <person name="Heidstra R."/>
            <person name="Miyata K."/>
            <person name="Fedorova E."/>
            <person name="Kohlen W."/>
            <person name="Bisseling T."/>
            <person name="Smit S."/>
            <person name="Geurts R."/>
        </authorList>
    </citation>
    <scope>NUCLEOTIDE SEQUENCE [LARGE SCALE GENOMIC DNA]</scope>
    <source>
        <strain evidence="3">cv. WU1-14</strain>
    </source>
</reference>
<accession>A0A2P5D4C4</accession>
<name>A0A2P5D4C4_PARAD</name>
<proteinExistence type="predicted"/>
<keyword evidence="3" id="KW-1185">Reference proteome</keyword>
<comment type="caution">
    <text evidence="2">The sequence shown here is derived from an EMBL/GenBank/DDBJ whole genome shotgun (WGS) entry which is preliminary data.</text>
</comment>
<evidence type="ECO:0000313" key="2">
    <source>
        <dbReference type="EMBL" id="PON68152.1"/>
    </source>
</evidence>
<organism evidence="2 3">
    <name type="scientific">Parasponia andersonii</name>
    <name type="common">Sponia andersonii</name>
    <dbReference type="NCBI Taxonomy" id="3476"/>
    <lineage>
        <taxon>Eukaryota</taxon>
        <taxon>Viridiplantae</taxon>
        <taxon>Streptophyta</taxon>
        <taxon>Embryophyta</taxon>
        <taxon>Tracheophyta</taxon>
        <taxon>Spermatophyta</taxon>
        <taxon>Magnoliopsida</taxon>
        <taxon>eudicotyledons</taxon>
        <taxon>Gunneridae</taxon>
        <taxon>Pentapetalae</taxon>
        <taxon>rosids</taxon>
        <taxon>fabids</taxon>
        <taxon>Rosales</taxon>
        <taxon>Cannabaceae</taxon>
        <taxon>Parasponia</taxon>
    </lineage>
</organism>
<sequence length="106" mass="11460">LEVFDEFRVSIMKKKIVMNERLPRDNTEQVDQPLGGFTDVSRNDVAPGGGVENGEVDIGVDVGRVEEAKKANRVLGSPWLEDSVDVEEVVEEGTVPVPALAGANRA</sequence>
<dbReference type="AlphaFoldDB" id="A0A2P5D4C4"/>
<evidence type="ECO:0000256" key="1">
    <source>
        <dbReference type="SAM" id="MobiDB-lite"/>
    </source>
</evidence>
<evidence type="ECO:0000313" key="3">
    <source>
        <dbReference type="Proteomes" id="UP000237105"/>
    </source>
</evidence>
<dbReference type="Proteomes" id="UP000237105">
    <property type="component" value="Unassembled WGS sequence"/>
</dbReference>
<protein>
    <submittedName>
        <fullName evidence="2">Uncharacterized protein</fullName>
    </submittedName>
</protein>
<feature type="region of interest" description="Disordered" evidence="1">
    <location>
        <begin position="27"/>
        <end position="54"/>
    </location>
</feature>